<keyword evidence="1" id="KW-0472">Membrane</keyword>
<organism evidence="3 4">
    <name type="scientific">Serratia rubidaea</name>
    <name type="common">Serratia marinorubra</name>
    <dbReference type="NCBI Taxonomy" id="61652"/>
    <lineage>
        <taxon>Bacteria</taxon>
        <taxon>Pseudomonadati</taxon>
        <taxon>Pseudomonadota</taxon>
        <taxon>Gammaproteobacteria</taxon>
        <taxon>Enterobacterales</taxon>
        <taxon>Yersiniaceae</taxon>
        <taxon>Serratia</taxon>
    </lineage>
</organism>
<comment type="caution">
    <text evidence="3">The sequence shown here is derived from an EMBL/GenBank/DDBJ whole genome shotgun (WGS) entry which is preliminary data.</text>
</comment>
<protein>
    <submittedName>
        <fullName evidence="3">Zinc-ribbon domain-containing protein</fullName>
    </submittedName>
</protein>
<sequence length="56" mass="5922">MALKNCKECGQKISSSAHTCPQCGAKNSLVAKFVEIVLGIIGLAIIVPILYLIFSS</sequence>
<gene>
    <name evidence="3" type="ORF">I5U13_11215</name>
</gene>
<keyword evidence="1" id="KW-1133">Transmembrane helix</keyword>
<dbReference type="RefSeq" id="WP_197663954.1">
    <property type="nucleotide sequence ID" value="NZ_JADULK010000005.1"/>
</dbReference>
<accession>A0ABS0MCW9</accession>
<evidence type="ECO:0000313" key="4">
    <source>
        <dbReference type="Proteomes" id="UP000624159"/>
    </source>
</evidence>
<dbReference type="Proteomes" id="UP000624159">
    <property type="component" value="Unassembled WGS sequence"/>
</dbReference>
<keyword evidence="1" id="KW-0812">Transmembrane</keyword>
<dbReference type="EMBL" id="JADULK010000005">
    <property type="protein sequence ID" value="MBH1930223.1"/>
    <property type="molecule type" value="Genomic_DNA"/>
</dbReference>
<proteinExistence type="predicted"/>
<keyword evidence="4" id="KW-1185">Reference proteome</keyword>
<evidence type="ECO:0000313" key="3">
    <source>
        <dbReference type="EMBL" id="MBH1930223.1"/>
    </source>
</evidence>
<feature type="domain" description="Zinc-ribbon" evidence="2">
    <location>
        <begin position="6"/>
        <end position="26"/>
    </location>
</feature>
<feature type="transmembrane region" description="Helical" evidence="1">
    <location>
        <begin position="36"/>
        <end position="54"/>
    </location>
</feature>
<reference evidence="3 4" key="1">
    <citation type="submission" date="2020-11" db="EMBL/GenBank/DDBJ databases">
        <title>Enhanced detection system for hospital associated transmission using whole genome sequencing surveillance.</title>
        <authorList>
            <person name="Harrison L.H."/>
            <person name="Van Tyne D."/>
            <person name="Marsh J.W."/>
            <person name="Griffith M.P."/>
            <person name="Snyder D.J."/>
            <person name="Cooper V.S."/>
            <person name="Mustapha M."/>
        </authorList>
    </citation>
    <scope>NUCLEOTIDE SEQUENCE [LARGE SCALE GENOMIC DNA]</scope>
    <source>
        <strain evidence="3 4">SER00230</strain>
    </source>
</reference>
<name>A0ABS0MCW9_SERRU</name>
<evidence type="ECO:0000259" key="2">
    <source>
        <dbReference type="Pfam" id="PF13240"/>
    </source>
</evidence>
<dbReference type="Pfam" id="PF13240">
    <property type="entry name" value="Zn_Ribbon_1"/>
    <property type="match status" value="1"/>
</dbReference>
<evidence type="ECO:0000256" key="1">
    <source>
        <dbReference type="SAM" id="Phobius"/>
    </source>
</evidence>
<dbReference type="InterPro" id="IPR026870">
    <property type="entry name" value="Zinc_ribbon_dom"/>
</dbReference>